<dbReference type="Pfam" id="PF07311">
    <property type="entry name" value="Dodecin"/>
    <property type="match status" value="1"/>
</dbReference>
<dbReference type="STRING" id="690567.1363"/>
<dbReference type="RefSeq" id="WP_046496881.1">
    <property type="nucleotide sequence ID" value="NZ_CGIH01000026.1"/>
</dbReference>
<evidence type="ECO:0000313" key="2">
    <source>
        <dbReference type="Proteomes" id="UP000045545"/>
    </source>
</evidence>
<dbReference type="InterPro" id="IPR025543">
    <property type="entry name" value="Dodecin-like"/>
</dbReference>
<accession>A0A0E4C8I7</accession>
<dbReference type="InterPro" id="IPR036694">
    <property type="entry name" value="Dodecin-like_sf"/>
</dbReference>
<dbReference type="EMBL" id="CGIH01000026">
    <property type="protein sequence ID" value="CFX51704.1"/>
    <property type="molecule type" value="Genomic_DNA"/>
</dbReference>
<reference evidence="1 2" key="1">
    <citation type="submission" date="2015-03" db="EMBL/GenBank/DDBJ databases">
        <authorList>
            <person name="Murphy D."/>
        </authorList>
    </citation>
    <scope>NUCLEOTIDE SEQUENCE [LARGE SCALE GENOMIC DNA]</scope>
    <source>
        <strain evidence="1 2">OL-4</strain>
    </source>
</reference>
<sequence length="64" mass="7247">MQIKVAEIVGESKKDWDDAVRIAVREASRDLGNITGVEVYNWTADCQNDQIIEYKATVKIAYTN</sequence>
<organism evidence="1 2">
    <name type="scientific">Syntrophomonas zehnderi OL-4</name>
    <dbReference type="NCBI Taxonomy" id="690567"/>
    <lineage>
        <taxon>Bacteria</taxon>
        <taxon>Bacillati</taxon>
        <taxon>Bacillota</taxon>
        <taxon>Clostridia</taxon>
        <taxon>Eubacteriales</taxon>
        <taxon>Syntrophomonadaceae</taxon>
        <taxon>Syntrophomonas</taxon>
    </lineage>
</organism>
<dbReference type="Proteomes" id="UP000045545">
    <property type="component" value="Unassembled WGS sequence"/>
</dbReference>
<dbReference type="SUPFAM" id="SSF89807">
    <property type="entry name" value="Dodecin-like"/>
    <property type="match status" value="1"/>
</dbReference>
<dbReference type="OrthoDB" id="1707990at2"/>
<gene>
    <name evidence="1" type="ORF">1363</name>
</gene>
<name>A0A0E4C8I7_9FIRM</name>
<evidence type="ECO:0000313" key="1">
    <source>
        <dbReference type="EMBL" id="CFX51704.1"/>
    </source>
</evidence>
<dbReference type="Gene3D" id="3.30.1660.10">
    <property type="entry name" value="Flavin-binding protein dodecin"/>
    <property type="match status" value="1"/>
</dbReference>
<protein>
    <submittedName>
        <fullName evidence="1">Dodecin</fullName>
    </submittedName>
</protein>
<dbReference type="InterPro" id="IPR009923">
    <property type="entry name" value="Dodecin"/>
</dbReference>
<proteinExistence type="predicted"/>
<dbReference type="AlphaFoldDB" id="A0A0E4C8I7"/>
<keyword evidence="2" id="KW-1185">Reference proteome</keyword>